<dbReference type="InterPro" id="IPR036388">
    <property type="entry name" value="WH-like_DNA-bd_sf"/>
</dbReference>
<dbReference type="Proteomes" id="UP001596392">
    <property type="component" value="Unassembled WGS sequence"/>
</dbReference>
<accession>A0ABW2H4Q6</accession>
<organism evidence="2 3">
    <name type="scientific">Catellatospora aurea</name>
    <dbReference type="NCBI Taxonomy" id="1337874"/>
    <lineage>
        <taxon>Bacteria</taxon>
        <taxon>Bacillati</taxon>
        <taxon>Actinomycetota</taxon>
        <taxon>Actinomycetes</taxon>
        <taxon>Micromonosporales</taxon>
        <taxon>Micromonosporaceae</taxon>
        <taxon>Catellatospora</taxon>
    </lineage>
</organism>
<protein>
    <submittedName>
        <fullName evidence="2">Helix-turn-helix domain-containing protein</fullName>
    </submittedName>
</protein>
<sequence>MMPDELELLSAQEEHAYRIMVKLDGTRPDDLAGLTGLPHDEAARLLRSLQSRGLAAEEPGEEAVFRPLPPDVALGNHLLRRHQALEQARQLVGELRDAYWAGMRRFEADHLVEVIVGGGALRERLQQLQDGAREEMLWFCRSNPVVLPSGENTAELDALRRGVRYQVIYDRLFLQAPGVLNNALAGIRLGQRARVMPNLPVRIVIADRTTALCPLIRDTDGGEPTAAVIGPSELLNAVIALFDAYWATATPLHGPGDTAAPGPDTPDDDELYVLSLMVGGVPDKAIASQLGVSRRTVQRRLDRLMALAHVGNRHGLAYHAARHGWL</sequence>
<comment type="caution">
    <text evidence="2">The sequence shown here is derived from an EMBL/GenBank/DDBJ whole genome shotgun (WGS) entry which is preliminary data.</text>
</comment>
<proteinExistence type="predicted"/>
<dbReference type="SMART" id="SM00421">
    <property type="entry name" value="HTH_LUXR"/>
    <property type="match status" value="1"/>
</dbReference>
<evidence type="ECO:0000259" key="1">
    <source>
        <dbReference type="SMART" id="SM00421"/>
    </source>
</evidence>
<keyword evidence="3" id="KW-1185">Reference proteome</keyword>
<dbReference type="PANTHER" id="PTHR34293:SF1">
    <property type="entry name" value="HTH-TYPE TRANSCRIPTIONAL REGULATOR TRMBL2"/>
    <property type="match status" value="1"/>
</dbReference>
<dbReference type="InterPro" id="IPR016032">
    <property type="entry name" value="Sig_transdc_resp-reg_C-effctor"/>
</dbReference>
<dbReference type="RefSeq" id="WP_376809880.1">
    <property type="nucleotide sequence ID" value="NZ_JBHTAC010000050.1"/>
</dbReference>
<feature type="domain" description="HTH luxR-type" evidence="1">
    <location>
        <begin position="263"/>
        <end position="320"/>
    </location>
</feature>
<dbReference type="InterPro" id="IPR000792">
    <property type="entry name" value="Tscrpt_reg_LuxR_C"/>
</dbReference>
<name>A0ABW2H4Q6_9ACTN</name>
<dbReference type="Gene3D" id="1.10.10.10">
    <property type="entry name" value="Winged helix-like DNA-binding domain superfamily/Winged helix DNA-binding domain"/>
    <property type="match status" value="2"/>
</dbReference>
<dbReference type="SUPFAM" id="SSF46894">
    <property type="entry name" value="C-terminal effector domain of the bipartite response regulators"/>
    <property type="match status" value="1"/>
</dbReference>
<evidence type="ECO:0000313" key="2">
    <source>
        <dbReference type="EMBL" id="MFC7247124.1"/>
    </source>
</evidence>
<reference evidence="3" key="1">
    <citation type="journal article" date="2019" name="Int. J. Syst. Evol. Microbiol.">
        <title>The Global Catalogue of Microorganisms (GCM) 10K type strain sequencing project: providing services to taxonomists for standard genome sequencing and annotation.</title>
        <authorList>
            <consortium name="The Broad Institute Genomics Platform"/>
            <consortium name="The Broad Institute Genome Sequencing Center for Infectious Disease"/>
            <person name="Wu L."/>
            <person name="Ma J."/>
        </authorList>
    </citation>
    <scope>NUCLEOTIDE SEQUENCE [LARGE SCALE GENOMIC DNA]</scope>
    <source>
        <strain evidence="3">CGMCC 1.9106</strain>
    </source>
</reference>
<dbReference type="EMBL" id="JBHTAC010000050">
    <property type="protein sequence ID" value="MFC7247124.1"/>
    <property type="molecule type" value="Genomic_DNA"/>
</dbReference>
<dbReference type="Pfam" id="PF01978">
    <property type="entry name" value="TrmB"/>
    <property type="match status" value="1"/>
</dbReference>
<evidence type="ECO:0000313" key="3">
    <source>
        <dbReference type="Proteomes" id="UP001596392"/>
    </source>
</evidence>
<dbReference type="InterPro" id="IPR051797">
    <property type="entry name" value="TrmB-like"/>
</dbReference>
<gene>
    <name evidence="2" type="ORF">ACFQO7_32010</name>
</gene>
<dbReference type="PANTHER" id="PTHR34293">
    <property type="entry name" value="HTH-TYPE TRANSCRIPTIONAL REGULATOR TRMBL2"/>
    <property type="match status" value="1"/>
</dbReference>
<dbReference type="InterPro" id="IPR002831">
    <property type="entry name" value="Tscrpt_reg_TrmB_N"/>
</dbReference>